<dbReference type="InterPro" id="IPR050678">
    <property type="entry name" value="DNA_Partitioning_ATPase"/>
</dbReference>
<name>A0AAP2Z2X8_9EURY</name>
<dbReference type="InterPro" id="IPR025669">
    <property type="entry name" value="AAA_dom"/>
</dbReference>
<organism evidence="2 3">
    <name type="scientific">Natronoglomus mannanivorans</name>
    <dbReference type="NCBI Taxonomy" id="2979990"/>
    <lineage>
        <taxon>Archaea</taxon>
        <taxon>Methanobacteriati</taxon>
        <taxon>Methanobacteriota</taxon>
        <taxon>Stenosarchaea group</taxon>
        <taxon>Halobacteria</taxon>
        <taxon>Halobacteriales</taxon>
        <taxon>Natrialbaceae</taxon>
        <taxon>Natronoglomus</taxon>
    </lineage>
</organism>
<dbReference type="Proteomes" id="UP001321018">
    <property type="component" value="Unassembled WGS sequence"/>
</dbReference>
<proteinExistence type="predicted"/>
<dbReference type="Pfam" id="PF13614">
    <property type="entry name" value="AAA_31"/>
    <property type="match status" value="1"/>
</dbReference>
<accession>A0AAP2Z2X8</accession>
<comment type="caution">
    <text evidence="2">The sequence shown here is derived from an EMBL/GenBank/DDBJ whole genome shotgun (WGS) entry which is preliminary data.</text>
</comment>
<sequence length="270" mass="29533">MRIDIGMQKGGVGKTTTTINLAGALNDAGNDVLIVDADPQGGATLKTGHRDQYRTAEYALYDVLSEMGQLSLDDLNELISTGDEFDIAPSHLRNFRLEKHLYSEARGVEALKLALDRGDVDSTYDYVLIDSPPNLGPLADGALLAAENVIFPSHANTIAKDSLEILFDEIDTLEDKFDDVNISTVAAVLNEVGRDGVSAEMKEWFEGTFGEEYVFEIPDWAAVEHAIEYRTSVFAYDPDDAGYAWDADKVEELCDRYGALAAHVEGLSDD</sequence>
<dbReference type="CDD" id="cd02042">
    <property type="entry name" value="ParAB_family"/>
    <property type="match status" value="1"/>
</dbReference>
<dbReference type="EMBL" id="JAOPKA010000024">
    <property type="protein sequence ID" value="MCU4744236.1"/>
    <property type="molecule type" value="Genomic_DNA"/>
</dbReference>
<evidence type="ECO:0000313" key="2">
    <source>
        <dbReference type="EMBL" id="MCU4744236.1"/>
    </source>
</evidence>
<dbReference type="PANTHER" id="PTHR13696">
    <property type="entry name" value="P-LOOP CONTAINING NUCLEOSIDE TRIPHOSPHATE HYDROLASE"/>
    <property type="match status" value="1"/>
</dbReference>
<evidence type="ECO:0000313" key="3">
    <source>
        <dbReference type="Proteomes" id="UP001321018"/>
    </source>
</evidence>
<reference evidence="2" key="1">
    <citation type="submission" date="2022-09" db="EMBL/GenBank/DDBJ databases">
        <title>Enrichment on poylsaccharides allowed isolation of novel metabolic and taxonomic groups of Haloarchaea.</title>
        <authorList>
            <person name="Sorokin D.Y."/>
            <person name="Elcheninov A.G."/>
            <person name="Khizhniak T.V."/>
            <person name="Kolganova T.V."/>
            <person name="Kublanov I.V."/>
        </authorList>
    </citation>
    <scope>NUCLEOTIDE SEQUENCE</scope>
    <source>
        <strain evidence="2">AArc-xg1-1</strain>
    </source>
</reference>
<dbReference type="Gene3D" id="3.40.50.300">
    <property type="entry name" value="P-loop containing nucleotide triphosphate hydrolases"/>
    <property type="match status" value="1"/>
</dbReference>
<feature type="domain" description="AAA" evidence="1">
    <location>
        <begin position="3"/>
        <end position="177"/>
    </location>
</feature>
<evidence type="ECO:0000259" key="1">
    <source>
        <dbReference type="Pfam" id="PF13614"/>
    </source>
</evidence>
<dbReference type="AlphaFoldDB" id="A0AAP2Z2X8"/>
<dbReference type="RefSeq" id="WP_338006044.1">
    <property type="nucleotide sequence ID" value="NZ_JAOPKA010000024.1"/>
</dbReference>
<protein>
    <submittedName>
        <fullName evidence="2">ParA family protein</fullName>
    </submittedName>
</protein>
<dbReference type="SUPFAM" id="SSF52540">
    <property type="entry name" value="P-loop containing nucleoside triphosphate hydrolases"/>
    <property type="match status" value="1"/>
</dbReference>
<dbReference type="InterPro" id="IPR027417">
    <property type="entry name" value="P-loop_NTPase"/>
</dbReference>
<dbReference type="PANTHER" id="PTHR13696:SF99">
    <property type="entry name" value="COBYRINIC ACID AC-DIAMIDE SYNTHASE"/>
    <property type="match status" value="1"/>
</dbReference>
<gene>
    <name evidence="2" type="ORF">OB960_22935</name>
</gene>